<dbReference type="Proteomes" id="UP001472677">
    <property type="component" value="Unassembled WGS sequence"/>
</dbReference>
<name>A0ABR2BI19_9ROSI</name>
<dbReference type="PANTHER" id="PTHR33710">
    <property type="entry name" value="BNAC02G09200D PROTEIN"/>
    <property type="match status" value="1"/>
</dbReference>
<proteinExistence type="predicted"/>
<organism evidence="1 2">
    <name type="scientific">Hibiscus sabdariffa</name>
    <name type="common">roselle</name>
    <dbReference type="NCBI Taxonomy" id="183260"/>
    <lineage>
        <taxon>Eukaryota</taxon>
        <taxon>Viridiplantae</taxon>
        <taxon>Streptophyta</taxon>
        <taxon>Embryophyta</taxon>
        <taxon>Tracheophyta</taxon>
        <taxon>Spermatophyta</taxon>
        <taxon>Magnoliopsida</taxon>
        <taxon>eudicotyledons</taxon>
        <taxon>Gunneridae</taxon>
        <taxon>Pentapetalae</taxon>
        <taxon>rosids</taxon>
        <taxon>malvids</taxon>
        <taxon>Malvales</taxon>
        <taxon>Malvaceae</taxon>
        <taxon>Malvoideae</taxon>
        <taxon>Hibiscus</taxon>
    </lineage>
</organism>
<dbReference type="EMBL" id="JBBPBM010000115">
    <property type="protein sequence ID" value="KAK8506681.1"/>
    <property type="molecule type" value="Genomic_DNA"/>
</dbReference>
<accession>A0ABR2BI19</accession>
<protein>
    <recommendedName>
        <fullName evidence="3">Endonuclease/exonuclease/phosphatase domain-containing protein</fullName>
    </recommendedName>
</protein>
<evidence type="ECO:0000313" key="1">
    <source>
        <dbReference type="EMBL" id="KAK8506681.1"/>
    </source>
</evidence>
<dbReference type="PANTHER" id="PTHR33710:SF79">
    <property type="entry name" value="OS06G0205337 PROTEIN"/>
    <property type="match status" value="1"/>
</dbReference>
<dbReference type="SUPFAM" id="SSF56219">
    <property type="entry name" value="DNase I-like"/>
    <property type="match status" value="1"/>
</dbReference>
<comment type="caution">
    <text evidence="1">The sequence shown here is derived from an EMBL/GenBank/DDBJ whole genome shotgun (WGS) entry which is preliminary data.</text>
</comment>
<gene>
    <name evidence="1" type="ORF">V6N12_038500</name>
</gene>
<dbReference type="InterPro" id="IPR036691">
    <property type="entry name" value="Endo/exonu/phosph_ase_sf"/>
</dbReference>
<evidence type="ECO:0008006" key="3">
    <source>
        <dbReference type="Google" id="ProtNLM"/>
    </source>
</evidence>
<dbReference type="Gene3D" id="3.60.10.10">
    <property type="entry name" value="Endonuclease/exonuclease/phosphatase"/>
    <property type="match status" value="1"/>
</dbReference>
<reference evidence="1 2" key="1">
    <citation type="journal article" date="2024" name="G3 (Bethesda)">
        <title>Genome assembly of Hibiscus sabdariffa L. provides insights into metabolisms of medicinal natural products.</title>
        <authorList>
            <person name="Kim T."/>
        </authorList>
    </citation>
    <scope>NUCLEOTIDE SEQUENCE [LARGE SCALE GENOMIC DNA]</scope>
    <source>
        <strain evidence="1">TK-2024</strain>
        <tissue evidence="1">Old leaves</tissue>
    </source>
</reference>
<evidence type="ECO:0000313" key="2">
    <source>
        <dbReference type="Proteomes" id="UP001472677"/>
    </source>
</evidence>
<sequence length="214" mass="24524">MLEKALKESTNFIDTLISFNGEEPWQCTFIYGPPNTTEKHQFWANLHLIRKETSSKWCIIGDVNIVADQSEKEGGNPINSNKAKWFLDFTDVVGMIELPIKGGKFTWSNMRSNSEAIVERLDNVLISSEWSVAFPKAIGILEAAVASDHNPIVVLLEGLQKKRKKVFKFESRWLLEEECFSKVNEAWAENSGNNAHFHLNRNLKNTRIKLQKWS</sequence>
<keyword evidence="2" id="KW-1185">Reference proteome</keyword>